<accession>A0A6A5XFP8</accession>
<evidence type="ECO:0008006" key="5">
    <source>
        <dbReference type="Google" id="ProtNLM"/>
    </source>
</evidence>
<dbReference type="OrthoDB" id="3210850at2759"/>
<dbReference type="GeneID" id="54280170"/>
<protein>
    <recommendedName>
        <fullName evidence="5">G-protein coupled receptors family 1 profile domain-containing protein</fullName>
    </recommendedName>
</protein>
<dbReference type="PANTHER" id="PTHR38848:SF3">
    <property type="entry name" value="G-PROTEIN COUPLED RECEPTORS FAMILY 3 PROFILE DOMAIN-CONTAINING PROTEIN"/>
    <property type="match status" value="1"/>
</dbReference>
<dbReference type="EMBL" id="ML978074">
    <property type="protein sequence ID" value="KAF2011651.1"/>
    <property type="molecule type" value="Genomic_DNA"/>
</dbReference>
<keyword evidence="4" id="KW-1185">Reference proteome</keyword>
<dbReference type="RefSeq" id="XP_033379990.1">
    <property type="nucleotide sequence ID" value="XM_033522773.1"/>
</dbReference>
<dbReference type="Proteomes" id="UP000799778">
    <property type="component" value="Unassembled WGS sequence"/>
</dbReference>
<name>A0A6A5XFP8_9PLEO</name>
<feature type="region of interest" description="Disordered" evidence="1">
    <location>
        <begin position="358"/>
        <end position="395"/>
    </location>
</feature>
<gene>
    <name evidence="3" type="ORF">BU24DRAFT_286310</name>
</gene>
<organism evidence="3 4">
    <name type="scientific">Aaosphaeria arxii CBS 175.79</name>
    <dbReference type="NCBI Taxonomy" id="1450172"/>
    <lineage>
        <taxon>Eukaryota</taxon>
        <taxon>Fungi</taxon>
        <taxon>Dikarya</taxon>
        <taxon>Ascomycota</taxon>
        <taxon>Pezizomycotina</taxon>
        <taxon>Dothideomycetes</taxon>
        <taxon>Pleosporomycetidae</taxon>
        <taxon>Pleosporales</taxon>
        <taxon>Pleosporales incertae sedis</taxon>
        <taxon>Aaosphaeria</taxon>
    </lineage>
</organism>
<proteinExistence type="predicted"/>
<evidence type="ECO:0000313" key="4">
    <source>
        <dbReference type="Proteomes" id="UP000799778"/>
    </source>
</evidence>
<feature type="region of interest" description="Disordered" evidence="1">
    <location>
        <begin position="264"/>
        <end position="301"/>
    </location>
</feature>
<feature type="transmembrane region" description="Helical" evidence="2">
    <location>
        <begin position="209"/>
        <end position="230"/>
    </location>
</feature>
<reference evidence="3" key="1">
    <citation type="journal article" date="2020" name="Stud. Mycol.">
        <title>101 Dothideomycetes genomes: a test case for predicting lifestyles and emergence of pathogens.</title>
        <authorList>
            <person name="Haridas S."/>
            <person name="Albert R."/>
            <person name="Binder M."/>
            <person name="Bloem J."/>
            <person name="Labutti K."/>
            <person name="Salamov A."/>
            <person name="Andreopoulos B."/>
            <person name="Baker S."/>
            <person name="Barry K."/>
            <person name="Bills G."/>
            <person name="Bluhm B."/>
            <person name="Cannon C."/>
            <person name="Castanera R."/>
            <person name="Culley D."/>
            <person name="Daum C."/>
            <person name="Ezra D."/>
            <person name="Gonzalez J."/>
            <person name="Henrissat B."/>
            <person name="Kuo A."/>
            <person name="Liang C."/>
            <person name="Lipzen A."/>
            <person name="Lutzoni F."/>
            <person name="Magnuson J."/>
            <person name="Mondo S."/>
            <person name="Nolan M."/>
            <person name="Ohm R."/>
            <person name="Pangilinan J."/>
            <person name="Park H.-J."/>
            <person name="Ramirez L."/>
            <person name="Alfaro M."/>
            <person name="Sun H."/>
            <person name="Tritt A."/>
            <person name="Yoshinaga Y."/>
            <person name="Zwiers L.-H."/>
            <person name="Turgeon B."/>
            <person name="Goodwin S."/>
            <person name="Spatafora J."/>
            <person name="Crous P."/>
            <person name="Grigoriev I."/>
        </authorList>
    </citation>
    <scope>NUCLEOTIDE SEQUENCE</scope>
    <source>
        <strain evidence="3">CBS 175.79</strain>
    </source>
</reference>
<feature type="transmembrane region" description="Helical" evidence="2">
    <location>
        <begin position="166"/>
        <end position="188"/>
    </location>
</feature>
<feature type="transmembrane region" description="Helical" evidence="2">
    <location>
        <begin position="125"/>
        <end position="146"/>
    </location>
</feature>
<evidence type="ECO:0000313" key="3">
    <source>
        <dbReference type="EMBL" id="KAF2011651.1"/>
    </source>
</evidence>
<keyword evidence="2" id="KW-0812">Transmembrane</keyword>
<feature type="compositionally biased region" description="Polar residues" evidence="1">
    <location>
        <begin position="280"/>
        <end position="291"/>
    </location>
</feature>
<feature type="transmembrane region" description="Helical" evidence="2">
    <location>
        <begin position="236"/>
        <end position="256"/>
    </location>
</feature>
<evidence type="ECO:0000256" key="2">
    <source>
        <dbReference type="SAM" id="Phobius"/>
    </source>
</evidence>
<feature type="transmembrane region" description="Helical" evidence="2">
    <location>
        <begin position="46"/>
        <end position="74"/>
    </location>
</feature>
<keyword evidence="2" id="KW-1133">Transmembrane helix</keyword>
<dbReference type="PANTHER" id="PTHR38848">
    <property type="entry name" value="G-PROTEIN COUPLED RECEPTORS FAMILY 3 PROFILE DOMAIN-CONTAINING PROTEIN"/>
    <property type="match status" value="1"/>
</dbReference>
<dbReference type="AlphaFoldDB" id="A0A6A5XFP8"/>
<sequence length="395" mass="44264">MAQEFVPAKVPLAGNVFSVILSMSTFAVLAVCLTRRVQNVKKWRQLPLASILLLVIYIDSTLFIIATSIIARGVGINTSPGICEGGILLCLVCYMTTKVLIYYFLVERAYIIRGSRLSRLKDKLYCFNCFGMLIPYVIVIILNFVWRISYINDDGVCIIGMEKRAMMPLIIFDVVLNVYLTCLFIVPLRKLYSYQHDRNHSLRRMATRSFIGAVATLLSSVVNLTVLMVLKGEPGWICLMCCNADILFCVLVLHWLTQSDSSRTGSTNGSNHAAGDQENPHPNFSRFSIRQPTRPRPASLPGWAARRLTEPRKILSGTITTECRSDPQPEVRKSEDPNFLELHAIRVDTEQTREIEMNEGSTVEICNGGESRSETDVNEEVGGTDPSRVSVEKMV</sequence>
<feature type="transmembrane region" description="Helical" evidence="2">
    <location>
        <begin position="12"/>
        <end position="34"/>
    </location>
</feature>
<evidence type="ECO:0000256" key="1">
    <source>
        <dbReference type="SAM" id="MobiDB-lite"/>
    </source>
</evidence>
<feature type="transmembrane region" description="Helical" evidence="2">
    <location>
        <begin position="86"/>
        <end position="105"/>
    </location>
</feature>
<keyword evidence="2" id="KW-0472">Membrane</keyword>